<evidence type="ECO:0000259" key="2">
    <source>
        <dbReference type="PROSITE" id="PS50888"/>
    </source>
</evidence>
<proteinExistence type="predicted"/>
<dbReference type="InterPro" id="IPR036638">
    <property type="entry name" value="HLH_DNA-bd_sf"/>
</dbReference>
<feature type="domain" description="BHLH" evidence="2">
    <location>
        <begin position="1195"/>
        <end position="1246"/>
    </location>
</feature>
<dbReference type="Proteomes" id="UP000383932">
    <property type="component" value="Unassembled WGS sequence"/>
</dbReference>
<feature type="compositionally biased region" description="Basic residues" evidence="1">
    <location>
        <begin position="1"/>
        <end position="12"/>
    </location>
</feature>
<dbReference type="InterPro" id="IPR003593">
    <property type="entry name" value="AAA+_ATPase"/>
</dbReference>
<sequence>MTEKKTRSRRKVDKPAPQPTLFAHFGKRPTDAESEDSSKEPQSLGVKPAYNARVVRRQVAEPPPSRVTGKRRRAGSDSPPGTPARLRSRSPLVLPPSSPPRPSPSPPASPPARSSSPVVVLSSSPEAAIVVRSTRAVELDSSPLSSPAPLSSPPTPTRRGDESDGLELATHPFFAKKDKPVQSRALQGGKTKATAKSQRPVGSQDAPIEIGDEEPKSKNVAVHAFFQPRKGAGGVDRKDKDKDKGQGHLKGGQDAPWPCSESVHAGRGVESFGARTCPVPRRVERRASGTVVSDEATRGWARMYRASQEEDDILDLSTGHFDGWAGLRVPEGGDEEVPEEYAKHPAIARLLDPESGPRHAFAAPTNGGEVLGNEGEVKRLQDWLRALSLKRAKLKEIEEPSGKRKRKGKIVERSEIIRRVEKPRRRREKQNEYDPGIVVPDDWVEPDVEEVVKRYGNTAIVMGTTGSGKSAAIYACAQEFGWSVLEVHAGSGRRGIGASGLAALIGNAGANHMVEAAEKREVQESLILLDAVDTVFEQDTQFWSAVLNLVGESRRAVILTTHDWYAVPNGLLPIQEEIEFDAPDAELASWYLYAQARAALPRGTRLPSQAAFRALYEATAVSPRVPDFAVPDVAMHPHGSQMDRGRDLRRALEEVKFWVMHGRGCTADNRAARDVRGAWEAFGRDVVESVGDWSAGRVVRPRARAEGVGAERLWRFADALSCVDAWLERRWGRQMQAGEVDRHAPGPDDQVLHNAREVCKPTAVDAPGIAEYCADADIALAALCLARRRLERGGAGGGARVGLGVTCGWNARWLEERRSEHQELTLFFLEWRVLALGRHWMPQPAVVLDIEPVVRRIVAADDAFAAGEQARTRASARIAGRGYVRYLGLHEKQEEALEAMRKTAYQLMQNAAIVSPSPPMASDGSAPATPTPSDKPRLTSLEYLQLTQRSGRGSITDPSLHVSHPMSPKRRSPARKRERDEDEPGPLRPSQTLDFNYSMRRHSIAAVPRMRAPRDLSPLARSPDHVPFLPPPAVSGQKRKLPDRPFPAPPAPDDRFDGPALKRRGSALYDRRDSAPWLDRRDSTASLYSTVSSVGYTTANSYSSDTPNGTKPGQVYAWPDADPPPDVPQRSFPSFSETHSNGANGERRASASSGSDAPRHTSHDPTPEAQPEPTRARRDSVSANPKDTPYSRSPELRVSHKLAERKRRKEMKDLFDELRDHLPADRGMKASKWEILSKAVDYISQLKQSYAEVSQELDMTRHELESLRPGSLHHTTAPHHPHPHPGYALPYATYPVSHYPVQPGPPPPPTGSQPPPPTA</sequence>
<accession>A0A5N5QVK6</accession>
<dbReference type="InterPro" id="IPR003959">
    <property type="entry name" value="ATPase_AAA_core"/>
</dbReference>
<dbReference type="InterPro" id="IPR027417">
    <property type="entry name" value="P-loop_NTPase"/>
</dbReference>
<dbReference type="PROSITE" id="PS50888">
    <property type="entry name" value="BHLH"/>
    <property type="match status" value="1"/>
</dbReference>
<feature type="region of interest" description="Disordered" evidence="1">
    <location>
        <begin position="1"/>
        <end position="262"/>
    </location>
</feature>
<feature type="region of interest" description="Disordered" evidence="1">
    <location>
        <begin position="1269"/>
        <end position="1319"/>
    </location>
</feature>
<dbReference type="SMART" id="SM00353">
    <property type="entry name" value="HLH"/>
    <property type="match status" value="1"/>
</dbReference>
<feature type="compositionally biased region" description="Low complexity" evidence="1">
    <location>
        <begin position="111"/>
        <end position="125"/>
    </location>
</feature>
<dbReference type="GO" id="GO:0005634">
    <property type="term" value="C:nucleus"/>
    <property type="evidence" value="ECO:0007669"/>
    <property type="project" value="TreeGrafter"/>
</dbReference>
<evidence type="ECO:0000256" key="1">
    <source>
        <dbReference type="SAM" id="MobiDB-lite"/>
    </source>
</evidence>
<feature type="compositionally biased region" description="Basic and acidic residues" evidence="1">
    <location>
        <begin position="1157"/>
        <end position="1166"/>
    </location>
</feature>
<feature type="compositionally biased region" description="Polar residues" evidence="1">
    <location>
        <begin position="1099"/>
        <end position="1111"/>
    </location>
</feature>
<dbReference type="SUPFAM" id="SSF47459">
    <property type="entry name" value="HLH, helix-loop-helix DNA-binding domain"/>
    <property type="match status" value="1"/>
</dbReference>
<gene>
    <name evidence="3" type="ORF">CTheo_1044</name>
</gene>
<feature type="compositionally biased region" description="Pro residues" evidence="1">
    <location>
        <begin position="93"/>
        <end position="110"/>
    </location>
</feature>
<dbReference type="Gene3D" id="3.40.50.300">
    <property type="entry name" value="P-loop containing nucleotide triphosphate hydrolases"/>
    <property type="match status" value="1"/>
</dbReference>
<feature type="region of interest" description="Disordered" evidence="1">
    <location>
        <begin position="1015"/>
        <end position="1086"/>
    </location>
</feature>
<dbReference type="GO" id="GO:0046983">
    <property type="term" value="F:protein dimerization activity"/>
    <property type="evidence" value="ECO:0007669"/>
    <property type="project" value="InterPro"/>
</dbReference>
<feature type="compositionally biased region" description="Basic and acidic residues" evidence="1">
    <location>
        <begin position="235"/>
        <end position="246"/>
    </location>
</feature>
<keyword evidence="4" id="KW-1185">Reference proteome</keyword>
<feature type="compositionally biased region" description="Pro residues" evidence="1">
    <location>
        <begin position="1302"/>
        <end position="1319"/>
    </location>
</feature>
<feature type="compositionally biased region" description="Basic and acidic residues" evidence="1">
    <location>
        <begin position="28"/>
        <end position="39"/>
    </location>
</feature>
<dbReference type="EMBL" id="SSOP01000008">
    <property type="protein sequence ID" value="KAB5595583.1"/>
    <property type="molecule type" value="Genomic_DNA"/>
</dbReference>
<dbReference type="InterPro" id="IPR011598">
    <property type="entry name" value="bHLH_dom"/>
</dbReference>
<dbReference type="SUPFAM" id="SSF52540">
    <property type="entry name" value="P-loop containing nucleoside triphosphate hydrolases"/>
    <property type="match status" value="1"/>
</dbReference>
<evidence type="ECO:0000313" key="3">
    <source>
        <dbReference type="EMBL" id="KAB5595583.1"/>
    </source>
</evidence>
<feature type="compositionally biased region" description="Polar residues" evidence="1">
    <location>
        <begin position="945"/>
        <end position="957"/>
    </location>
</feature>
<feature type="region of interest" description="Disordered" evidence="1">
    <location>
        <begin position="1099"/>
        <end position="1209"/>
    </location>
</feature>
<feature type="compositionally biased region" description="Basic residues" evidence="1">
    <location>
        <begin position="967"/>
        <end position="976"/>
    </location>
</feature>
<dbReference type="Pfam" id="PF00010">
    <property type="entry name" value="HLH"/>
    <property type="match status" value="1"/>
</dbReference>
<name>A0A5N5QVK6_9AGAM</name>
<dbReference type="OrthoDB" id="8964853at2759"/>
<dbReference type="PANTHER" id="PTHR23389">
    <property type="entry name" value="CHROMOSOME TRANSMISSION FIDELITY FACTOR 18"/>
    <property type="match status" value="1"/>
</dbReference>
<feature type="region of interest" description="Disordered" evidence="1">
    <location>
        <begin position="915"/>
        <end position="995"/>
    </location>
</feature>
<dbReference type="Gene3D" id="4.10.280.10">
    <property type="entry name" value="Helix-loop-helix DNA-binding domain"/>
    <property type="match status" value="1"/>
</dbReference>
<feature type="compositionally biased region" description="Polar residues" evidence="1">
    <location>
        <begin position="1131"/>
        <end position="1143"/>
    </location>
</feature>
<comment type="caution">
    <text evidence="3">The sequence shown here is derived from an EMBL/GenBank/DDBJ whole genome shotgun (WGS) entry which is preliminary data.</text>
</comment>
<reference evidence="3 4" key="1">
    <citation type="journal article" date="2019" name="Fungal Biol. Biotechnol.">
        <title>Draft genome sequence of fastidious pathogen Ceratobasidium theobromae, which causes vascular-streak dieback in Theobroma cacao.</title>
        <authorList>
            <person name="Ali S.S."/>
            <person name="Asman A."/>
            <person name="Shao J."/>
            <person name="Firmansyah A.P."/>
            <person name="Susilo A.W."/>
            <person name="Rosmana A."/>
            <person name="McMahon P."/>
            <person name="Junaid M."/>
            <person name="Guest D."/>
            <person name="Kheng T.Y."/>
            <person name="Meinhardt L.W."/>
            <person name="Bailey B.A."/>
        </authorList>
    </citation>
    <scope>NUCLEOTIDE SEQUENCE [LARGE SCALE GENOMIC DNA]</scope>
    <source>
        <strain evidence="3 4">CT2</strain>
    </source>
</reference>
<dbReference type="GO" id="GO:0016887">
    <property type="term" value="F:ATP hydrolysis activity"/>
    <property type="evidence" value="ECO:0007669"/>
    <property type="project" value="InterPro"/>
</dbReference>
<dbReference type="GO" id="GO:0005524">
    <property type="term" value="F:ATP binding"/>
    <property type="evidence" value="ECO:0007669"/>
    <property type="project" value="InterPro"/>
</dbReference>
<protein>
    <submittedName>
        <fullName evidence="3">HLH domain-containing protein</fullName>
    </submittedName>
</protein>
<organism evidence="3 4">
    <name type="scientific">Ceratobasidium theobromae</name>
    <dbReference type="NCBI Taxonomy" id="1582974"/>
    <lineage>
        <taxon>Eukaryota</taxon>
        <taxon>Fungi</taxon>
        <taxon>Dikarya</taxon>
        <taxon>Basidiomycota</taxon>
        <taxon>Agaricomycotina</taxon>
        <taxon>Agaricomycetes</taxon>
        <taxon>Cantharellales</taxon>
        <taxon>Ceratobasidiaceae</taxon>
        <taxon>Ceratobasidium</taxon>
    </lineage>
</organism>
<dbReference type="SMART" id="SM00382">
    <property type="entry name" value="AAA"/>
    <property type="match status" value="1"/>
</dbReference>
<feature type="compositionally biased region" description="Basic and acidic residues" evidence="1">
    <location>
        <begin position="1069"/>
        <end position="1083"/>
    </location>
</feature>
<dbReference type="PANTHER" id="PTHR23389:SF21">
    <property type="entry name" value="ATPASE FAMILY AAA DOMAIN-CONTAINING PROTEIN 5"/>
    <property type="match status" value="1"/>
</dbReference>
<dbReference type="GO" id="GO:0003677">
    <property type="term" value="F:DNA binding"/>
    <property type="evidence" value="ECO:0007669"/>
    <property type="project" value="TreeGrafter"/>
</dbReference>
<evidence type="ECO:0000313" key="4">
    <source>
        <dbReference type="Proteomes" id="UP000383932"/>
    </source>
</evidence>
<feature type="compositionally biased region" description="Low complexity" evidence="1">
    <location>
        <begin position="83"/>
        <end position="92"/>
    </location>
</feature>
<dbReference type="Pfam" id="PF00004">
    <property type="entry name" value="AAA"/>
    <property type="match status" value="1"/>
</dbReference>